<dbReference type="PANTHER" id="PTHR35794:SF1">
    <property type="entry name" value="CELL CYCLE PROTEIN GPSB"/>
    <property type="match status" value="1"/>
</dbReference>
<comment type="function">
    <text evidence="6">Divisome component that associates with the complex late in its assembly, after the Z-ring is formed, and is dependent on DivIC and PBP2B for its recruitment to the divisome. Together with EzrA, is a key component of the system that regulates PBP1 localization during cell cycle progression. Its main role could be the removal of PBP1 from the cell pole after pole maturation is completed. Also contributes to the recruitment of PBP1 to the division complex. Not essential for septum formation.</text>
</comment>
<comment type="subunit">
    <text evidence="6">Forms polymers through the coiled coil domains. Interacts with PBP1, MreC and EzrA.</text>
</comment>
<dbReference type="PATRIC" id="fig|81857.3.peg.380"/>
<dbReference type="NCBIfam" id="NF010725">
    <property type="entry name" value="PRK14127.1"/>
    <property type="match status" value="1"/>
</dbReference>
<evidence type="ECO:0000256" key="4">
    <source>
        <dbReference type="ARBA" id="ARBA00023054"/>
    </source>
</evidence>
<dbReference type="HAMAP" id="MF_02011">
    <property type="entry name" value="GpsB"/>
    <property type="match status" value="1"/>
</dbReference>
<dbReference type="GO" id="GO:0005737">
    <property type="term" value="C:cytoplasm"/>
    <property type="evidence" value="ECO:0007669"/>
    <property type="project" value="UniProtKB-SubCell"/>
</dbReference>
<dbReference type="Gene3D" id="6.10.250.660">
    <property type="match status" value="1"/>
</dbReference>
<feature type="region of interest" description="Disordered" evidence="7">
    <location>
        <begin position="120"/>
        <end position="149"/>
    </location>
</feature>
<accession>A0A0R2G9F7</accession>
<dbReference type="PANTHER" id="PTHR35794">
    <property type="entry name" value="CELL DIVISION PROTEIN DIVIVA"/>
    <property type="match status" value="1"/>
</dbReference>
<dbReference type="Pfam" id="PF05103">
    <property type="entry name" value="DivIVA"/>
    <property type="match status" value="1"/>
</dbReference>
<dbReference type="InterPro" id="IPR019933">
    <property type="entry name" value="DivIVA_domain"/>
</dbReference>
<dbReference type="Proteomes" id="UP000051751">
    <property type="component" value="Unassembled WGS sequence"/>
</dbReference>
<keyword evidence="4 6" id="KW-0175">Coiled coil</keyword>
<feature type="region of interest" description="Disordered" evidence="7">
    <location>
        <begin position="1"/>
        <end position="20"/>
    </location>
</feature>
<evidence type="ECO:0000256" key="7">
    <source>
        <dbReference type="SAM" id="MobiDB-lite"/>
    </source>
</evidence>
<evidence type="ECO:0000256" key="5">
    <source>
        <dbReference type="ARBA" id="ARBA00023306"/>
    </source>
</evidence>
<keyword evidence="5 6" id="KW-0131">Cell cycle</keyword>
<sequence>MDNKQQPTNDKQPNVQVNFGPKDILQKEFKTKMRGYDPTEVDGFLDKVIKDYETYGKEIDRLNDENARLFTKVDELTKQLNASKNVQDATPQTNSAATNYDILKRLSNLERHVFGSKLTDQTDTNDFKSAGERNAYQEQDHSNSDLSRF</sequence>
<keyword evidence="10" id="KW-1185">Reference proteome</keyword>
<feature type="compositionally biased region" description="Basic and acidic residues" evidence="7">
    <location>
        <begin position="138"/>
        <end position="149"/>
    </location>
</feature>
<evidence type="ECO:0000256" key="6">
    <source>
        <dbReference type="HAMAP-Rule" id="MF_02011"/>
    </source>
</evidence>
<evidence type="ECO:0000313" key="10">
    <source>
        <dbReference type="Proteomes" id="UP000051645"/>
    </source>
</evidence>
<dbReference type="RefSeq" id="WP_057768587.1">
    <property type="nucleotide sequence ID" value="NZ_JQAT01000001.1"/>
</dbReference>
<protein>
    <recommendedName>
        <fullName evidence="6">Cell cycle protein GpsB</fullName>
    </recommendedName>
    <alternativeName>
        <fullName evidence="6">Guiding PBP1-shuttling protein</fullName>
    </alternativeName>
</protein>
<dbReference type="OrthoDB" id="389699at2"/>
<dbReference type="Proteomes" id="UP000051645">
    <property type="component" value="Unassembled WGS sequence"/>
</dbReference>
<evidence type="ECO:0000256" key="1">
    <source>
        <dbReference type="ARBA" id="ARBA00022490"/>
    </source>
</evidence>
<dbReference type="STRING" id="81857.IV38_GL000375"/>
<comment type="similarity">
    <text evidence="6">Belongs to the GpsB family.</text>
</comment>
<evidence type="ECO:0000313" key="11">
    <source>
        <dbReference type="Proteomes" id="UP000051751"/>
    </source>
</evidence>
<name>A0A0R2G9F7_9LACO</name>
<dbReference type="InterPro" id="IPR011229">
    <property type="entry name" value="Cell_cycle_GpsB"/>
</dbReference>
<keyword evidence="3 6" id="KW-0133">Cell shape</keyword>
<keyword evidence="2 6" id="KW-0132">Cell division</keyword>
<dbReference type="GO" id="GO:0008360">
    <property type="term" value="P:regulation of cell shape"/>
    <property type="evidence" value="ECO:0007669"/>
    <property type="project" value="UniProtKB-UniRule"/>
</dbReference>
<comment type="subcellular location">
    <subcellularLocation>
        <location evidence="6">Cytoplasm</location>
    </subcellularLocation>
    <text evidence="6">Shuttles between the lateral wall and the division site in a cell cycle-dependent manner.</text>
</comment>
<dbReference type="AlphaFoldDB" id="A0A0R2G9F7"/>
<evidence type="ECO:0000313" key="8">
    <source>
        <dbReference type="EMBL" id="KRN29490.1"/>
    </source>
</evidence>
<organism evidence="9 10">
    <name type="scientific">Lactobacillus selangorensis</name>
    <dbReference type="NCBI Taxonomy" id="81857"/>
    <lineage>
        <taxon>Bacteria</taxon>
        <taxon>Bacillati</taxon>
        <taxon>Bacillota</taxon>
        <taxon>Bacilli</taxon>
        <taxon>Lactobacillales</taxon>
        <taxon>Lactobacillaceae</taxon>
        <taxon>Lactobacillus</taxon>
    </lineage>
</organism>
<proteinExistence type="inferred from homology"/>
<feature type="coiled-coil region" evidence="6">
    <location>
        <begin position="45"/>
        <end position="79"/>
    </location>
</feature>
<dbReference type="GO" id="GO:0051301">
    <property type="term" value="P:cell division"/>
    <property type="evidence" value="ECO:0007669"/>
    <property type="project" value="UniProtKB-UniRule"/>
</dbReference>
<dbReference type="EMBL" id="JQAZ01000001">
    <property type="protein sequence ID" value="KRN33980.1"/>
    <property type="molecule type" value="Genomic_DNA"/>
</dbReference>
<evidence type="ECO:0000256" key="2">
    <source>
        <dbReference type="ARBA" id="ARBA00022618"/>
    </source>
</evidence>
<reference evidence="10 11" key="1">
    <citation type="journal article" date="2015" name="Genome Announc.">
        <title>Expanding the biotechnology potential of lactobacilli through comparative genomics of 213 strains and associated genera.</title>
        <authorList>
            <person name="Sun Z."/>
            <person name="Harris H.M."/>
            <person name="McCann A."/>
            <person name="Guo C."/>
            <person name="Argimon S."/>
            <person name="Zhang W."/>
            <person name="Yang X."/>
            <person name="Jeffery I.B."/>
            <person name="Cooney J.C."/>
            <person name="Kagawa T.F."/>
            <person name="Liu W."/>
            <person name="Song Y."/>
            <person name="Salvetti E."/>
            <person name="Wrobel A."/>
            <person name="Rasinkangas P."/>
            <person name="Parkhill J."/>
            <person name="Rea M.C."/>
            <person name="O'Sullivan O."/>
            <person name="Ritari J."/>
            <person name="Douillard F.P."/>
            <person name="Paul Ross R."/>
            <person name="Yang R."/>
            <person name="Briner A.E."/>
            <person name="Felis G.E."/>
            <person name="de Vos W.M."/>
            <person name="Barrangou R."/>
            <person name="Klaenhammer T.R."/>
            <person name="Caufield P.W."/>
            <person name="Cui Y."/>
            <person name="Zhang H."/>
            <person name="O'Toole P.W."/>
        </authorList>
    </citation>
    <scope>NUCLEOTIDE SEQUENCE [LARGE SCALE GENOMIC DNA]</scope>
    <source>
        <strain evidence="8 11">ATCC BAA-66</strain>
        <strain evidence="9 10">DSM 13344</strain>
    </source>
</reference>
<dbReference type="InterPro" id="IPR007793">
    <property type="entry name" value="DivIVA_fam"/>
</dbReference>
<evidence type="ECO:0000313" key="9">
    <source>
        <dbReference type="EMBL" id="KRN33980.1"/>
    </source>
</evidence>
<keyword evidence="1 6" id="KW-0963">Cytoplasm</keyword>
<evidence type="ECO:0000256" key="3">
    <source>
        <dbReference type="ARBA" id="ARBA00022960"/>
    </source>
</evidence>
<comment type="caution">
    <text evidence="9">The sequence shown here is derived from an EMBL/GenBank/DDBJ whole genome shotgun (WGS) entry which is preliminary data.</text>
</comment>
<feature type="compositionally biased region" description="Polar residues" evidence="7">
    <location>
        <begin position="1"/>
        <end position="17"/>
    </location>
</feature>
<gene>
    <name evidence="6" type="primary">gpsB</name>
    <name evidence="8" type="ORF">IV38_GL000375</name>
    <name evidence="9" type="ORF">IV40_GL000293</name>
</gene>
<dbReference type="NCBIfam" id="TIGR03544">
    <property type="entry name" value="DivI1A_domain"/>
    <property type="match status" value="1"/>
</dbReference>
<dbReference type="EMBL" id="JQAT01000001">
    <property type="protein sequence ID" value="KRN29490.1"/>
    <property type="molecule type" value="Genomic_DNA"/>
</dbReference>